<dbReference type="GO" id="GO:0005829">
    <property type="term" value="C:cytosol"/>
    <property type="evidence" value="ECO:0007669"/>
    <property type="project" value="TreeGrafter"/>
</dbReference>
<keyword evidence="13" id="KW-1185">Reference proteome</keyword>
<comment type="function">
    <text evidence="8">Catalyzes the hydrolysis of glutamine to glutamate and ammonia as part of the biosynthesis of pyridoxal 5'-phosphate. The resulting ammonia molecule is channeled to the active site of PdxS.</text>
</comment>
<evidence type="ECO:0000256" key="9">
    <source>
        <dbReference type="ARBA" id="ARBA00064749"/>
    </source>
</evidence>
<dbReference type="KEGG" id="sman:C12CBH8_09150"/>
<sequence>MLHRLEGVRPVPVKTERQLNEIDGLILPGGESTTIAHLLRVFGMLEPLKRRIQQGMPVWGTCAGLILLAKDIQGEHPHLGVMDIVVKRNAYGRQIDSFEDTAVVPQISPDPLPLVFIRAPWIERAEGNTQVLLQLKGHIVAALEDNMLVTSFHPELTQCTAFHRYFADLVRAHLE</sequence>
<name>A0A7I8D0L1_9FIRM</name>
<dbReference type="SUPFAM" id="SSF52317">
    <property type="entry name" value="Class I glutamine amidotransferase-like"/>
    <property type="match status" value="1"/>
</dbReference>
<dbReference type="PROSITE" id="PS51273">
    <property type="entry name" value="GATASE_TYPE_1"/>
    <property type="match status" value="1"/>
</dbReference>
<dbReference type="InterPro" id="IPR021196">
    <property type="entry name" value="PdxT/SNO_CS"/>
</dbReference>
<comment type="similarity">
    <text evidence="1">Belongs to the glutaminase PdxT/SNO family.</text>
</comment>
<protein>
    <submittedName>
        <fullName evidence="12">Pyridoxal 5'-phosphate synthase subunit PdxT</fullName>
    </submittedName>
</protein>
<evidence type="ECO:0000313" key="13">
    <source>
        <dbReference type="Proteomes" id="UP000593890"/>
    </source>
</evidence>
<dbReference type="PROSITE" id="PS51274">
    <property type="entry name" value="GATASE_COBBQ"/>
    <property type="match status" value="1"/>
</dbReference>
<dbReference type="AlphaFoldDB" id="A0A7I8D0L1"/>
<proteinExistence type="inferred from homology"/>
<evidence type="ECO:0000313" key="12">
    <source>
        <dbReference type="EMBL" id="BCI60276.1"/>
    </source>
</evidence>
<dbReference type="PANTHER" id="PTHR31559:SF0">
    <property type="entry name" value="PYRIDOXAL 5'-PHOSPHATE SYNTHASE SUBUNIT SNO1-RELATED"/>
    <property type="match status" value="1"/>
</dbReference>
<dbReference type="CDD" id="cd01749">
    <property type="entry name" value="GATase1_PB"/>
    <property type="match status" value="1"/>
</dbReference>
<accession>A0A7I8D0L1</accession>
<feature type="binding site" evidence="11">
    <location>
        <begin position="117"/>
        <end position="118"/>
    </location>
    <ligand>
        <name>L-glutamine</name>
        <dbReference type="ChEBI" id="CHEBI:58359"/>
    </ligand>
</feature>
<feature type="binding site" evidence="11">
    <location>
        <begin position="30"/>
        <end position="32"/>
    </location>
    <ligand>
        <name>L-glutamine</name>
        <dbReference type="ChEBI" id="CHEBI:58359"/>
    </ligand>
</feature>
<evidence type="ECO:0000256" key="6">
    <source>
        <dbReference type="ARBA" id="ARBA00047992"/>
    </source>
</evidence>
<dbReference type="GO" id="GO:1903600">
    <property type="term" value="C:glutaminase complex"/>
    <property type="evidence" value="ECO:0007669"/>
    <property type="project" value="TreeGrafter"/>
</dbReference>
<feature type="active site" description="Charge relay system" evidence="10">
    <location>
        <position position="153"/>
    </location>
</feature>
<dbReference type="GO" id="GO:0008614">
    <property type="term" value="P:pyridoxine metabolic process"/>
    <property type="evidence" value="ECO:0007669"/>
    <property type="project" value="TreeGrafter"/>
</dbReference>
<comment type="catalytic activity">
    <reaction evidence="6">
        <text>aldehydo-D-ribose 5-phosphate + D-glyceraldehyde 3-phosphate + L-glutamine = pyridoxal 5'-phosphate + L-glutamate + phosphate + 3 H2O + H(+)</text>
        <dbReference type="Rhea" id="RHEA:31507"/>
        <dbReference type="ChEBI" id="CHEBI:15377"/>
        <dbReference type="ChEBI" id="CHEBI:15378"/>
        <dbReference type="ChEBI" id="CHEBI:29985"/>
        <dbReference type="ChEBI" id="CHEBI:43474"/>
        <dbReference type="ChEBI" id="CHEBI:58273"/>
        <dbReference type="ChEBI" id="CHEBI:58359"/>
        <dbReference type="ChEBI" id="CHEBI:59776"/>
        <dbReference type="ChEBI" id="CHEBI:597326"/>
        <dbReference type="EC" id="4.3.3.6"/>
    </reaction>
</comment>
<dbReference type="InterPro" id="IPR002161">
    <property type="entry name" value="PdxT/SNO"/>
</dbReference>
<organism evidence="12 13">
    <name type="scientific">Solibaculum mannosilyticum</name>
    <dbReference type="NCBI Taxonomy" id="2780922"/>
    <lineage>
        <taxon>Bacteria</taxon>
        <taxon>Bacillati</taxon>
        <taxon>Bacillota</taxon>
        <taxon>Clostridia</taxon>
        <taxon>Eubacteriales</taxon>
        <taxon>Oscillospiraceae</taxon>
        <taxon>Solibaculum</taxon>
    </lineage>
</organism>
<dbReference type="InterPro" id="IPR029062">
    <property type="entry name" value="Class_I_gatase-like"/>
</dbReference>
<evidence type="ECO:0000256" key="5">
    <source>
        <dbReference type="ARBA" id="ARBA00023239"/>
    </source>
</evidence>
<dbReference type="GO" id="GO:0042823">
    <property type="term" value="P:pyridoxal phosphate biosynthetic process"/>
    <property type="evidence" value="ECO:0007669"/>
    <property type="project" value="InterPro"/>
</dbReference>
<dbReference type="NCBIfam" id="TIGR03800">
    <property type="entry name" value="PLP_synth_Pdx2"/>
    <property type="match status" value="1"/>
</dbReference>
<dbReference type="Pfam" id="PF01174">
    <property type="entry name" value="SNO"/>
    <property type="match status" value="1"/>
</dbReference>
<feature type="binding site" evidence="11">
    <location>
        <position position="88"/>
    </location>
    <ligand>
        <name>L-glutamine</name>
        <dbReference type="ChEBI" id="CHEBI:58359"/>
    </ligand>
</feature>
<keyword evidence="3" id="KW-0663">Pyridoxal phosphate</keyword>
<evidence type="ECO:0000256" key="3">
    <source>
        <dbReference type="ARBA" id="ARBA00022898"/>
    </source>
</evidence>
<comment type="subunit">
    <text evidence="9">In the presence of PdxS, forms a dodecamer of heterodimers. Only shows activity in the heterodimer.</text>
</comment>
<keyword evidence="4" id="KW-0315">Glutamine amidotransferase</keyword>
<evidence type="ECO:0000256" key="8">
    <source>
        <dbReference type="ARBA" id="ARBA00054599"/>
    </source>
</evidence>
<dbReference type="GO" id="GO:0004359">
    <property type="term" value="F:glutaminase activity"/>
    <property type="evidence" value="ECO:0007669"/>
    <property type="project" value="UniProtKB-EC"/>
</dbReference>
<dbReference type="FunFam" id="3.40.50.880:FF:000010">
    <property type="entry name" value="uncharacterized protein LOC100176842 isoform X2"/>
    <property type="match status" value="1"/>
</dbReference>
<feature type="active site" description="Nucleophile" evidence="10">
    <location>
        <position position="62"/>
    </location>
</feature>
<dbReference type="EMBL" id="AP023321">
    <property type="protein sequence ID" value="BCI60276.1"/>
    <property type="molecule type" value="Genomic_DNA"/>
</dbReference>
<comment type="catalytic activity">
    <reaction evidence="7">
        <text>L-glutamine + H2O = L-glutamate + NH4(+)</text>
        <dbReference type="Rhea" id="RHEA:15889"/>
        <dbReference type="ChEBI" id="CHEBI:15377"/>
        <dbReference type="ChEBI" id="CHEBI:28938"/>
        <dbReference type="ChEBI" id="CHEBI:29985"/>
        <dbReference type="ChEBI" id="CHEBI:58359"/>
        <dbReference type="EC" id="3.5.1.2"/>
    </reaction>
</comment>
<gene>
    <name evidence="12" type="primary">pdxT</name>
    <name evidence="12" type="ORF">C12CBH8_09150</name>
</gene>
<dbReference type="Proteomes" id="UP000593890">
    <property type="component" value="Chromosome"/>
</dbReference>
<evidence type="ECO:0000256" key="10">
    <source>
        <dbReference type="PIRSR" id="PIRSR005639-1"/>
    </source>
</evidence>
<dbReference type="PROSITE" id="PS01236">
    <property type="entry name" value="PDXT_SNO_1"/>
    <property type="match status" value="1"/>
</dbReference>
<evidence type="ECO:0000256" key="7">
    <source>
        <dbReference type="ARBA" id="ARBA00049534"/>
    </source>
</evidence>
<evidence type="ECO:0000256" key="11">
    <source>
        <dbReference type="PIRSR" id="PIRSR005639-2"/>
    </source>
</evidence>
<dbReference type="PROSITE" id="PS51130">
    <property type="entry name" value="PDXT_SNO_2"/>
    <property type="match status" value="1"/>
</dbReference>
<keyword evidence="2" id="KW-0378">Hydrolase</keyword>
<reference evidence="13" key="1">
    <citation type="submission" date="2020-07" db="EMBL/GenBank/DDBJ databases">
        <title>Complete genome sequencing of Clostridia bacterium strain 12CBH8.</title>
        <authorList>
            <person name="Sakamoto M."/>
            <person name="Murakami T."/>
            <person name="Mori H."/>
        </authorList>
    </citation>
    <scope>NUCLEOTIDE SEQUENCE [LARGE SCALE GENOMIC DNA]</scope>
    <source>
        <strain evidence="13">12CBH8</strain>
    </source>
</reference>
<evidence type="ECO:0000256" key="2">
    <source>
        <dbReference type="ARBA" id="ARBA00022801"/>
    </source>
</evidence>
<dbReference type="GO" id="GO:0036381">
    <property type="term" value="F:pyridoxal 5'-phosphate synthase (glutamine hydrolysing) activity"/>
    <property type="evidence" value="ECO:0007669"/>
    <property type="project" value="UniProtKB-EC"/>
</dbReference>
<feature type="active site" description="Charge relay system" evidence="10">
    <location>
        <position position="155"/>
    </location>
</feature>
<dbReference type="Gene3D" id="3.40.50.880">
    <property type="match status" value="1"/>
</dbReference>
<dbReference type="PANTHER" id="PTHR31559">
    <property type="entry name" value="PYRIDOXAL 5'-PHOSPHATE SYNTHASE SUBUNIT SNO"/>
    <property type="match status" value="1"/>
</dbReference>
<dbReference type="PIRSF" id="PIRSF005639">
    <property type="entry name" value="Glut_amidoT_SNO"/>
    <property type="match status" value="1"/>
</dbReference>
<evidence type="ECO:0000256" key="1">
    <source>
        <dbReference type="ARBA" id="ARBA00008345"/>
    </source>
</evidence>
<keyword evidence="5" id="KW-0456">Lyase</keyword>
<evidence type="ECO:0000256" key="4">
    <source>
        <dbReference type="ARBA" id="ARBA00022962"/>
    </source>
</evidence>